<gene>
    <name evidence="1" type="ORF">ARALYDRAFT_323422</name>
</gene>
<dbReference type="Gramene" id="fgenesh1_pm.C_scaffold_5000966">
    <property type="protein sequence ID" value="fgenesh1_pm.C_scaffold_5000966"/>
    <property type="gene ID" value="fgenesh1_pm.C_scaffold_5000966"/>
</dbReference>
<protein>
    <submittedName>
        <fullName evidence="1">Uncharacterized protein</fullName>
    </submittedName>
</protein>
<sequence length="95" mass="10558">MGGEVEGVSCEIKCMLKCGGLLALCAHTWHASSHVCTHNATNHLKRRRNIKEVEGLSCMDKCMFLCGLTLTPQKTCTDRCLKKCHKSYVFPSQLS</sequence>
<reference evidence="2" key="1">
    <citation type="journal article" date="2011" name="Nat. Genet.">
        <title>The Arabidopsis lyrata genome sequence and the basis of rapid genome size change.</title>
        <authorList>
            <person name="Hu T.T."/>
            <person name="Pattyn P."/>
            <person name="Bakker E.G."/>
            <person name="Cao J."/>
            <person name="Cheng J.-F."/>
            <person name="Clark R.M."/>
            <person name="Fahlgren N."/>
            <person name="Fawcett J.A."/>
            <person name="Grimwood J."/>
            <person name="Gundlach H."/>
            <person name="Haberer G."/>
            <person name="Hollister J.D."/>
            <person name="Ossowski S."/>
            <person name="Ottilar R.P."/>
            <person name="Salamov A.A."/>
            <person name="Schneeberger K."/>
            <person name="Spannagl M."/>
            <person name="Wang X."/>
            <person name="Yang L."/>
            <person name="Nasrallah M.E."/>
            <person name="Bergelson J."/>
            <person name="Carrington J.C."/>
            <person name="Gaut B.S."/>
            <person name="Schmutz J."/>
            <person name="Mayer K.F.X."/>
            <person name="Van de Peer Y."/>
            <person name="Grigoriev I.V."/>
            <person name="Nordborg M."/>
            <person name="Weigel D."/>
            <person name="Guo Y.-L."/>
        </authorList>
    </citation>
    <scope>NUCLEOTIDE SEQUENCE [LARGE SCALE GENOMIC DNA]</scope>
    <source>
        <strain evidence="2">cv. MN47</strain>
    </source>
</reference>
<keyword evidence="2" id="KW-1185">Reference proteome</keyword>
<organism evidence="2">
    <name type="scientific">Arabidopsis lyrata subsp. lyrata</name>
    <name type="common">Lyre-leaved rock-cress</name>
    <dbReference type="NCBI Taxonomy" id="81972"/>
    <lineage>
        <taxon>Eukaryota</taxon>
        <taxon>Viridiplantae</taxon>
        <taxon>Streptophyta</taxon>
        <taxon>Embryophyta</taxon>
        <taxon>Tracheophyta</taxon>
        <taxon>Spermatophyta</taxon>
        <taxon>Magnoliopsida</taxon>
        <taxon>eudicotyledons</taxon>
        <taxon>Gunneridae</taxon>
        <taxon>Pentapetalae</taxon>
        <taxon>rosids</taxon>
        <taxon>malvids</taxon>
        <taxon>Brassicales</taxon>
        <taxon>Brassicaceae</taxon>
        <taxon>Camelineae</taxon>
        <taxon>Arabidopsis</taxon>
    </lineage>
</organism>
<evidence type="ECO:0000313" key="1">
    <source>
        <dbReference type="EMBL" id="EFH52142.1"/>
    </source>
</evidence>
<proteinExistence type="predicted"/>
<dbReference type="Proteomes" id="UP000008694">
    <property type="component" value="Unassembled WGS sequence"/>
</dbReference>
<dbReference type="AlphaFoldDB" id="D7LRK0"/>
<name>D7LRK0_ARALL</name>
<dbReference type="EMBL" id="GL348717">
    <property type="protein sequence ID" value="EFH52142.1"/>
    <property type="molecule type" value="Genomic_DNA"/>
</dbReference>
<dbReference type="HOGENOM" id="CLU_2100228_0_0_1"/>
<accession>D7LRK0</accession>
<evidence type="ECO:0000313" key="2">
    <source>
        <dbReference type="Proteomes" id="UP000008694"/>
    </source>
</evidence>